<evidence type="ECO:0000313" key="5">
    <source>
        <dbReference type="EMBL" id="GIG10984.1"/>
    </source>
</evidence>
<keyword evidence="2" id="KW-0238">DNA-binding</keyword>
<sequence length="304" mass="32908">MDVLSDAIGVMRTGRPHSAEIRKCAPWAVRAERFSGTAFHVVLAGTCWLVPPEGAAIALGVGDVVCLPHGCGHALVDSLSTPMADAPSASLAQVAPSTDDGDRATTVLLCGAYTLDRTRPHPLFAELPEVIHLPARLGHRSRLHTVVHLLGDEVADPDEGSEAVVSALLDMMLLYILRTWLREQAGNGRATGWAATLSDPAIAATLRHIHGQPARQWTVEALGAEAGLSRAAFSRRFTSLVGKPPLSYLTWWRMTLAAQMLRDSDRPVQTVAQRTGYTSEFAFAKAFKREHGVAPGRYRRQVRT</sequence>
<dbReference type="SMART" id="SM00342">
    <property type="entry name" value="HTH_ARAC"/>
    <property type="match status" value="1"/>
</dbReference>
<dbReference type="RefSeq" id="WP_203698939.1">
    <property type="nucleotide sequence ID" value="NZ_BAAALC010000015.1"/>
</dbReference>
<dbReference type="AlphaFoldDB" id="A0A8J3PBV1"/>
<dbReference type="SUPFAM" id="SSF46689">
    <property type="entry name" value="Homeodomain-like"/>
    <property type="match status" value="2"/>
</dbReference>
<organism evidence="5 6">
    <name type="scientific">Catellatospora coxensis</name>
    <dbReference type="NCBI Taxonomy" id="310354"/>
    <lineage>
        <taxon>Bacteria</taxon>
        <taxon>Bacillati</taxon>
        <taxon>Actinomycetota</taxon>
        <taxon>Actinomycetes</taxon>
        <taxon>Micromonosporales</taxon>
        <taxon>Micromonosporaceae</taxon>
        <taxon>Catellatospora</taxon>
    </lineage>
</organism>
<dbReference type="Gene3D" id="1.10.10.60">
    <property type="entry name" value="Homeodomain-like"/>
    <property type="match status" value="2"/>
</dbReference>
<protein>
    <submittedName>
        <fullName evidence="5">AraC family transcriptional regulator</fullName>
    </submittedName>
</protein>
<accession>A0A8J3PBV1</accession>
<keyword evidence="3" id="KW-0804">Transcription</keyword>
<evidence type="ECO:0000259" key="4">
    <source>
        <dbReference type="PROSITE" id="PS01124"/>
    </source>
</evidence>
<dbReference type="PRINTS" id="PR00032">
    <property type="entry name" value="HTHARAC"/>
</dbReference>
<gene>
    <name evidence="5" type="ORF">Cco03nite_76840</name>
</gene>
<evidence type="ECO:0000256" key="3">
    <source>
        <dbReference type="ARBA" id="ARBA00023163"/>
    </source>
</evidence>
<keyword evidence="6" id="KW-1185">Reference proteome</keyword>
<dbReference type="GO" id="GO:0003700">
    <property type="term" value="F:DNA-binding transcription factor activity"/>
    <property type="evidence" value="ECO:0007669"/>
    <property type="project" value="InterPro"/>
</dbReference>
<dbReference type="InterPro" id="IPR009057">
    <property type="entry name" value="Homeodomain-like_sf"/>
</dbReference>
<dbReference type="Proteomes" id="UP000630887">
    <property type="component" value="Unassembled WGS sequence"/>
</dbReference>
<dbReference type="Pfam" id="PF12833">
    <property type="entry name" value="HTH_18"/>
    <property type="match status" value="1"/>
</dbReference>
<dbReference type="PANTHER" id="PTHR46796">
    <property type="entry name" value="HTH-TYPE TRANSCRIPTIONAL ACTIVATOR RHAS-RELATED"/>
    <property type="match status" value="1"/>
</dbReference>
<dbReference type="Pfam" id="PF12852">
    <property type="entry name" value="Cupin_6"/>
    <property type="match status" value="1"/>
</dbReference>
<dbReference type="PANTHER" id="PTHR46796:SF7">
    <property type="entry name" value="ARAC FAMILY TRANSCRIPTIONAL REGULATOR"/>
    <property type="match status" value="1"/>
</dbReference>
<dbReference type="InterPro" id="IPR020449">
    <property type="entry name" value="Tscrpt_reg_AraC-type_HTH"/>
</dbReference>
<keyword evidence="1" id="KW-0805">Transcription regulation</keyword>
<evidence type="ECO:0000256" key="1">
    <source>
        <dbReference type="ARBA" id="ARBA00023015"/>
    </source>
</evidence>
<dbReference type="PROSITE" id="PS01124">
    <property type="entry name" value="HTH_ARAC_FAMILY_2"/>
    <property type="match status" value="1"/>
</dbReference>
<dbReference type="InterPro" id="IPR018062">
    <property type="entry name" value="HTH_AraC-typ_CS"/>
</dbReference>
<evidence type="ECO:0000313" key="6">
    <source>
        <dbReference type="Proteomes" id="UP000630887"/>
    </source>
</evidence>
<dbReference type="InterPro" id="IPR018060">
    <property type="entry name" value="HTH_AraC"/>
</dbReference>
<dbReference type="InterPro" id="IPR032783">
    <property type="entry name" value="AraC_lig"/>
</dbReference>
<evidence type="ECO:0000256" key="2">
    <source>
        <dbReference type="ARBA" id="ARBA00023125"/>
    </source>
</evidence>
<reference evidence="5 6" key="1">
    <citation type="submission" date="2021-01" db="EMBL/GenBank/DDBJ databases">
        <title>Whole genome shotgun sequence of Catellatospora coxensis NBRC 107359.</title>
        <authorList>
            <person name="Komaki H."/>
            <person name="Tamura T."/>
        </authorList>
    </citation>
    <scope>NUCLEOTIDE SEQUENCE [LARGE SCALE GENOMIC DNA]</scope>
    <source>
        <strain evidence="5 6">NBRC 107359</strain>
    </source>
</reference>
<dbReference type="PROSITE" id="PS00041">
    <property type="entry name" value="HTH_ARAC_FAMILY_1"/>
    <property type="match status" value="1"/>
</dbReference>
<dbReference type="EMBL" id="BONI01000108">
    <property type="protein sequence ID" value="GIG10984.1"/>
    <property type="molecule type" value="Genomic_DNA"/>
</dbReference>
<comment type="caution">
    <text evidence="5">The sequence shown here is derived from an EMBL/GenBank/DDBJ whole genome shotgun (WGS) entry which is preliminary data.</text>
</comment>
<dbReference type="InterPro" id="IPR050204">
    <property type="entry name" value="AraC_XylS_family_regulators"/>
</dbReference>
<proteinExistence type="predicted"/>
<feature type="domain" description="HTH araC/xylS-type" evidence="4">
    <location>
        <begin position="203"/>
        <end position="301"/>
    </location>
</feature>
<name>A0A8J3PBV1_9ACTN</name>
<dbReference type="GO" id="GO:0043565">
    <property type="term" value="F:sequence-specific DNA binding"/>
    <property type="evidence" value="ECO:0007669"/>
    <property type="project" value="InterPro"/>
</dbReference>